<accession>A0ABD6BKY3</accession>
<protein>
    <recommendedName>
        <fullName evidence="2">SPW repeat-containing integral membrane domain-containing protein</fullName>
    </recommendedName>
</protein>
<dbReference type="Proteomes" id="UP001597076">
    <property type="component" value="Unassembled WGS sequence"/>
</dbReference>
<evidence type="ECO:0000313" key="3">
    <source>
        <dbReference type="EMBL" id="MFD1565621.1"/>
    </source>
</evidence>
<reference evidence="3 4" key="1">
    <citation type="journal article" date="2019" name="Int. J. Syst. Evol. Microbiol.">
        <title>The Global Catalogue of Microorganisms (GCM) 10K type strain sequencing project: providing services to taxonomists for standard genome sequencing and annotation.</title>
        <authorList>
            <consortium name="The Broad Institute Genomics Platform"/>
            <consortium name="The Broad Institute Genome Sequencing Center for Infectious Disease"/>
            <person name="Wu L."/>
            <person name="Ma J."/>
        </authorList>
    </citation>
    <scope>NUCLEOTIDE SEQUENCE [LARGE SCALE GENOMIC DNA]</scope>
    <source>
        <strain evidence="3 4">CGMCC 1.12230</strain>
    </source>
</reference>
<dbReference type="EMBL" id="JBHUDI010000011">
    <property type="protein sequence ID" value="MFD1565621.1"/>
    <property type="molecule type" value="Genomic_DNA"/>
</dbReference>
<evidence type="ECO:0000259" key="2">
    <source>
        <dbReference type="Pfam" id="PF03779"/>
    </source>
</evidence>
<feature type="transmembrane region" description="Helical" evidence="1">
    <location>
        <begin position="12"/>
        <end position="37"/>
    </location>
</feature>
<proteinExistence type="predicted"/>
<comment type="caution">
    <text evidence="3">The sequence shown here is derived from an EMBL/GenBank/DDBJ whole genome shotgun (WGS) entry which is preliminary data.</text>
</comment>
<feature type="domain" description="SPW repeat-containing integral membrane" evidence="2">
    <location>
        <begin position="18"/>
        <end position="109"/>
    </location>
</feature>
<feature type="transmembrane region" description="Helical" evidence="1">
    <location>
        <begin position="68"/>
        <end position="88"/>
    </location>
</feature>
<dbReference type="RefSeq" id="WP_390290874.1">
    <property type="nucleotide sequence ID" value="NZ_JBHUDI010000011.1"/>
</dbReference>
<organism evidence="3 4">
    <name type="scientific">Haloarchaeobius amylolyticus</name>
    <dbReference type="NCBI Taxonomy" id="1198296"/>
    <lineage>
        <taxon>Archaea</taxon>
        <taxon>Methanobacteriati</taxon>
        <taxon>Methanobacteriota</taxon>
        <taxon>Stenosarchaea group</taxon>
        <taxon>Halobacteria</taxon>
        <taxon>Halobacteriales</taxon>
        <taxon>Halorubellaceae</taxon>
        <taxon>Haloarchaeobius</taxon>
    </lineage>
</organism>
<name>A0ABD6BKY3_9EURY</name>
<sequence length="130" mass="13418">MYVQAQMYDLTKLAAVGSGVLGCWLITAPFVFGTLAVGRWNDVLVGTAIALAAGHNYASVARGRPASAIGAALVAVLGCWLVVAPFVLELEGVALWNDVAAGTVVAGFGSYNAYVASVIGDERPFRVTAE</sequence>
<evidence type="ECO:0000256" key="1">
    <source>
        <dbReference type="SAM" id="Phobius"/>
    </source>
</evidence>
<dbReference type="Pfam" id="PF03779">
    <property type="entry name" value="SPW"/>
    <property type="match status" value="1"/>
</dbReference>
<gene>
    <name evidence="3" type="ORF">ACFR99_19010</name>
</gene>
<keyword evidence="1" id="KW-0812">Transmembrane</keyword>
<keyword evidence="4" id="KW-1185">Reference proteome</keyword>
<dbReference type="AlphaFoldDB" id="A0ABD6BKY3"/>
<keyword evidence="1" id="KW-0472">Membrane</keyword>
<keyword evidence="1" id="KW-1133">Transmembrane helix</keyword>
<dbReference type="InterPro" id="IPR005530">
    <property type="entry name" value="SPW"/>
</dbReference>
<evidence type="ECO:0000313" key="4">
    <source>
        <dbReference type="Proteomes" id="UP001597076"/>
    </source>
</evidence>
<feature type="transmembrane region" description="Helical" evidence="1">
    <location>
        <begin position="43"/>
        <end position="61"/>
    </location>
</feature>